<feature type="non-terminal residue" evidence="1">
    <location>
        <position position="1"/>
    </location>
</feature>
<evidence type="ECO:0000313" key="1">
    <source>
        <dbReference type="EMBL" id="VVD04325.1"/>
    </source>
</evidence>
<gene>
    <name evidence="1" type="ORF">LSINAPIS_LOCUS14103</name>
</gene>
<sequence>FVIYILYR</sequence>
<name>A0A5E4R1X6_9NEOP</name>
<dbReference type="EMBL" id="FZQP02006857">
    <property type="protein sequence ID" value="VVD04325.1"/>
    <property type="molecule type" value="Genomic_DNA"/>
</dbReference>
<proteinExistence type="predicted"/>
<evidence type="ECO:0000313" key="2">
    <source>
        <dbReference type="Proteomes" id="UP000324832"/>
    </source>
</evidence>
<dbReference type="Proteomes" id="UP000324832">
    <property type="component" value="Unassembled WGS sequence"/>
</dbReference>
<organism evidence="1 2">
    <name type="scientific">Leptidea sinapis</name>
    <dbReference type="NCBI Taxonomy" id="189913"/>
    <lineage>
        <taxon>Eukaryota</taxon>
        <taxon>Metazoa</taxon>
        <taxon>Ecdysozoa</taxon>
        <taxon>Arthropoda</taxon>
        <taxon>Hexapoda</taxon>
        <taxon>Insecta</taxon>
        <taxon>Pterygota</taxon>
        <taxon>Neoptera</taxon>
        <taxon>Endopterygota</taxon>
        <taxon>Lepidoptera</taxon>
        <taxon>Glossata</taxon>
        <taxon>Ditrysia</taxon>
        <taxon>Papilionoidea</taxon>
        <taxon>Pieridae</taxon>
        <taxon>Dismorphiinae</taxon>
        <taxon>Leptidea</taxon>
    </lineage>
</organism>
<protein>
    <submittedName>
        <fullName evidence="1">Uncharacterized protein</fullName>
    </submittedName>
</protein>
<accession>A0A5E4R1X6</accession>
<reference evidence="1 2" key="1">
    <citation type="submission" date="2017-07" db="EMBL/GenBank/DDBJ databases">
        <authorList>
            <person name="Talla V."/>
            <person name="Backstrom N."/>
        </authorList>
    </citation>
    <scope>NUCLEOTIDE SEQUENCE [LARGE SCALE GENOMIC DNA]</scope>
</reference>
<keyword evidence="2" id="KW-1185">Reference proteome</keyword>